<evidence type="ECO:0000313" key="2">
    <source>
        <dbReference type="EMBL" id="ODM93253.1"/>
    </source>
</evidence>
<feature type="region of interest" description="Disordered" evidence="1">
    <location>
        <begin position="442"/>
        <end position="484"/>
    </location>
</feature>
<feature type="region of interest" description="Disordered" evidence="1">
    <location>
        <begin position="250"/>
        <end position="281"/>
    </location>
</feature>
<accession>A0A1D2MJU1</accession>
<feature type="compositionally biased region" description="Basic residues" evidence="1">
    <location>
        <begin position="442"/>
        <end position="473"/>
    </location>
</feature>
<sequence length="525" mass="58886">MSSEYTSYYLQSLNSKLGLQTERRNRNKAHTLDNGRRVCSDFSILKNVNERNFKSATGPLYDMLPDLMTAIREPKALPNPKRLSSNRRGISQRRSSVAVKEKIAHCNSGNSKARNVCDNGSGDQRLSKVTSSVTEDHGQTTNAVYRDLLKRMAEVPEISHTKIDESSLHKNKVVKLYSHSTSTIQPSPLTSPRSTIVASKKDDPARNAIMLRTIKRGKMYGPEAIAAVSGFGITQSVIMDSSGSYTYLQIPSSSKKSTNNKEKSSSQLSHDDYDISATTPSPIDKNMWTIEKANKKLGKDKRRSIKKGYNSEDDNESKMPMPTARKMFFQAVNMHELSRSRNNLTKLTINSQNPVLHSVTYKSNSESQMPRPNDSAYEKIATSLSVPSMPVAVTSLLSGDTQQSFTSIRPTKPLVQNIMLCCKSNIGNGDMNVENFVNGKRGKMKTSRKVTRKVHNSKKKRSTKRAKRTRTRSTKPPDLRLKGPKIKGINYNFAPFQELDQDETQLGKIRTVILPFPMQKYKHTI</sequence>
<dbReference type="EMBL" id="LJIJ01001037">
    <property type="protein sequence ID" value="ODM93253.1"/>
    <property type="molecule type" value="Genomic_DNA"/>
</dbReference>
<feature type="region of interest" description="Disordered" evidence="1">
    <location>
        <begin position="77"/>
        <end position="96"/>
    </location>
</feature>
<organism evidence="2 3">
    <name type="scientific">Orchesella cincta</name>
    <name type="common">Springtail</name>
    <name type="synonym">Podura cincta</name>
    <dbReference type="NCBI Taxonomy" id="48709"/>
    <lineage>
        <taxon>Eukaryota</taxon>
        <taxon>Metazoa</taxon>
        <taxon>Ecdysozoa</taxon>
        <taxon>Arthropoda</taxon>
        <taxon>Hexapoda</taxon>
        <taxon>Collembola</taxon>
        <taxon>Entomobryomorpha</taxon>
        <taxon>Entomobryoidea</taxon>
        <taxon>Orchesellidae</taxon>
        <taxon>Orchesellinae</taxon>
        <taxon>Orchesella</taxon>
    </lineage>
</organism>
<keyword evidence="3" id="KW-1185">Reference proteome</keyword>
<evidence type="ECO:0000256" key="1">
    <source>
        <dbReference type="SAM" id="MobiDB-lite"/>
    </source>
</evidence>
<feature type="compositionally biased region" description="Basic residues" evidence="1">
    <location>
        <begin position="295"/>
        <end position="306"/>
    </location>
</feature>
<reference evidence="2 3" key="1">
    <citation type="journal article" date="2016" name="Genome Biol. Evol.">
        <title>Gene Family Evolution Reflects Adaptation to Soil Environmental Stressors in the Genome of the Collembolan Orchesella cincta.</title>
        <authorList>
            <person name="Faddeeva-Vakhrusheva A."/>
            <person name="Derks M.F."/>
            <person name="Anvar S.Y."/>
            <person name="Agamennone V."/>
            <person name="Suring W."/>
            <person name="Smit S."/>
            <person name="van Straalen N.M."/>
            <person name="Roelofs D."/>
        </authorList>
    </citation>
    <scope>NUCLEOTIDE SEQUENCE [LARGE SCALE GENOMIC DNA]</scope>
    <source>
        <tissue evidence="2">Mixed pool</tissue>
    </source>
</reference>
<feature type="compositionally biased region" description="Basic and acidic residues" evidence="1">
    <location>
        <begin position="259"/>
        <end position="273"/>
    </location>
</feature>
<feature type="compositionally biased region" description="Polar residues" evidence="1">
    <location>
        <begin position="82"/>
        <end position="95"/>
    </location>
</feature>
<comment type="caution">
    <text evidence="2">The sequence shown here is derived from an EMBL/GenBank/DDBJ whole genome shotgun (WGS) entry which is preliminary data.</text>
</comment>
<gene>
    <name evidence="2" type="ORF">Ocin01_13425</name>
</gene>
<evidence type="ECO:0000313" key="3">
    <source>
        <dbReference type="Proteomes" id="UP000094527"/>
    </source>
</evidence>
<dbReference type="Proteomes" id="UP000094527">
    <property type="component" value="Unassembled WGS sequence"/>
</dbReference>
<proteinExistence type="predicted"/>
<feature type="region of interest" description="Disordered" evidence="1">
    <location>
        <begin position="294"/>
        <end position="320"/>
    </location>
</feature>
<dbReference type="AlphaFoldDB" id="A0A1D2MJU1"/>
<name>A0A1D2MJU1_ORCCI</name>
<protein>
    <submittedName>
        <fullName evidence="2">Uncharacterized protein</fullName>
    </submittedName>
</protein>